<organism evidence="3 4">
    <name type="scientific">Vulcanisaeta distributa (strain DSM 14429 / JCM 11212 / NBRC 100878 / IC-017)</name>
    <dbReference type="NCBI Taxonomy" id="572478"/>
    <lineage>
        <taxon>Archaea</taxon>
        <taxon>Thermoproteota</taxon>
        <taxon>Thermoprotei</taxon>
        <taxon>Thermoproteales</taxon>
        <taxon>Thermoproteaceae</taxon>
        <taxon>Vulcanisaeta</taxon>
    </lineage>
</organism>
<dbReference type="eggNOG" id="arCOG03409">
    <property type="taxonomic scope" value="Archaea"/>
</dbReference>
<evidence type="ECO:0000259" key="2">
    <source>
        <dbReference type="Pfam" id="PF01637"/>
    </source>
</evidence>
<proteinExistence type="predicted"/>
<evidence type="ECO:0000256" key="1">
    <source>
        <dbReference type="SAM" id="Phobius"/>
    </source>
</evidence>
<dbReference type="GO" id="GO:0005524">
    <property type="term" value="F:ATP binding"/>
    <property type="evidence" value="ECO:0007669"/>
    <property type="project" value="InterPro"/>
</dbReference>
<dbReference type="SUPFAM" id="SSF52540">
    <property type="entry name" value="P-loop containing nucleoside triphosphate hydrolases"/>
    <property type="match status" value="1"/>
</dbReference>
<accession>E1QRH5</accession>
<dbReference type="Pfam" id="PF01637">
    <property type="entry name" value="ATPase_2"/>
    <property type="match status" value="1"/>
</dbReference>
<evidence type="ECO:0000313" key="4">
    <source>
        <dbReference type="Proteomes" id="UP000006681"/>
    </source>
</evidence>
<keyword evidence="1" id="KW-0812">Transmembrane</keyword>
<reference evidence="3 4" key="1">
    <citation type="journal article" date="2010" name="Stand. Genomic Sci.">
        <title>Complete genome sequence of Vulcanisaeta distributa type strain (IC-017).</title>
        <authorList>
            <person name="Mavromatis K."/>
            <person name="Sikorski J."/>
            <person name="Pabst E."/>
            <person name="Teshima H."/>
            <person name="Lapidus A."/>
            <person name="Lucas S."/>
            <person name="Nolan M."/>
            <person name="Glavina Del Rio T."/>
            <person name="Cheng J.F."/>
            <person name="Bruce D."/>
            <person name="Goodwin L."/>
            <person name="Pitluck S."/>
            <person name="Liolios K."/>
            <person name="Ivanova N."/>
            <person name="Mikhailova N."/>
            <person name="Pati A."/>
            <person name="Chen A."/>
            <person name="Palaniappan K."/>
            <person name="Land M."/>
            <person name="Hauser L."/>
            <person name="Chang Y.J."/>
            <person name="Jeffries C.D."/>
            <person name="Rohde M."/>
            <person name="Spring S."/>
            <person name="Goker M."/>
            <person name="Wirth R."/>
            <person name="Woyke T."/>
            <person name="Bristow J."/>
            <person name="Eisen J.A."/>
            <person name="Markowitz V."/>
            <person name="Hugenholtz P."/>
            <person name="Klenk H.P."/>
            <person name="Kyrpides N.C."/>
        </authorList>
    </citation>
    <scope>NUCLEOTIDE SEQUENCE [LARGE SCALE GENOMIC DNA]</scope>
    <source>
        <strain evidence="4">DSM 14429 / JCM 11212 / NBRC 100878 / IC-017</strain>
    </source>
</reference>
<dbReference type="EMBL" id="CP002100">
    <property type="protein sequence ID" value="ADN51789.1"/>
    <property type="molecule type" value="Genomic_DNA"/>
</dbReference>
<reference evidence="4" key="2">
    <citation type="journal article" date="2010" name="Stand. Genomic Sci.">
        <title>Complete genome sequence of Vulcanisaeta distributa type strain (IC-017T).</title>
        <authorList>
            <person name="Mavromatis K."/>
            <person name="Sikorski J."/>
            <person name="Pabst E."/>
            <person name="Teshima H."/>
            <person name="Lapidus A."/>
            <person name="Lucas S."/>
            <person name="Nolan M."/>
            <person name="Glavina Del Rio T."/>
            <person name="Cheng J."/>
            <person name="Bruce D."/>
            <person name="Goodwin L."/>
            <person name="Pitluck S."/>
            <person name="Liolios K."/>
            <person name="Ivanova N."/>
            <person name="Mikhailova N."/>
            <person name="Pati A."/>
            <person name="Chen A."/>
            <person name="Palaniappan K."/>
            <person name="Land M."/>
            <person name="Hauser L."/>
            <person name="Chang Y."/>
            <person name="Jeffries C."/>
            <person name="Rohde M."/>
            <person name="Spring S."/>
            <person name="Goker M."/>
            <person name="Wirth R."/>
            <person name="Woyke T."/>
            <person name="Bristow J."/>
            <person name="Eisen J."/>
            <person name="Markowitz V."/>
            <person name="Hugenholtz P."/>
            <person name="Klenk H."/>
            <person name="Kyrpides N."/>
        </authorList>
    </citation>
    <scope>NUCLEOTIDE SEQUENCE [LARGE SCALE GENOMIC DNA]</scope>
    <source>
        <strain evidence="4">DSM 14429 / JCM 11212 / NBRC 100878 / IC-017</strain>
    </source>
</reference>
<feature type="domain" description="ATPase" evidence="2">
    <location>
        <begin position="90"/>
        <end position="309"/>
    </location>
</feature>
<keyword evidence="1" id="KW-1133">Transmembrane helix</keyword>
<dbReference type="AlphaFoldDB" id="E1QRH5"/>
<dbReference type="HOGENOM" id="CLU_626461_0_0_2"/>
<keyword evidence="1" id="KW-0472">Membrane</keyword>
<sequence length="437" mass="47846">MISWKSLEAYSLNRSVAKFCHGSNYWKLFVVRGWFVFNFCVGGFLLMVGLSVDSLVGWIGGREVVLGGFRTRFRDRGFEVGALLGDLFRFEHVGVVYGPLGAGKSTFLRLFVGGVEELGGVAGVYINYDGGIVDVLYRGVDAFGVRDSVVNAVLNVVASPSGTSVGVSVALGVIVSLMRRLFELVRGWGVDRVVIVHDDLDRWLASRGLGNAIEGLVGLLSNLYEGGPAGVERPWGDKYSVTYVALSDYTAVEVVNRYRGKGGLRAMLMWNLPKEPFMDLILELAGRRDIDIELLWQLLGGNPRALSQLATAYGWDVDAWLRDAINEVVGVLNEEKERLGLGSVGEVLDIVIRRVGQDVGPDNLVLGTPLHVGPLLRNNILIGMSSTAISQLPSEPWVGRHYAYQLPTYYWVVRAMAIRGKVDVKPGDVVSVIRQSI</sequence>
<dbReference type="InterPro" id="IPR011579">
    <property type="entry name" value="ATPase_dom"/>
</dbReference>
<feature type="transmembrane region" description="Helical" evidence="1">
    <location>
        <begin position="33"/>
        <end position="52"/>
    </location>
</feature>
<evidence type="ECO:0000313" key="3">
    <source>
        <dbReference type="EMBL" id="ADN51789.1"/>
    </source>
</evidence>
<dbReference type="STRING" id="572478.Vdis_2423"/>
<name>E1QRH5_VULDI</name>
<keyword evidence="4" id="KW-1185">Reference proteome</keyword>
<dbReference type="KEGG" id="vdi:Vdis_2423"/>
<protein>
    <submittedName>
        <fullName evidence="3">ATPase</fullName>
    </submittedName>
</protein>
<dbReference type="InterPro" id="IPR027417">
    <property type="entry name" value="P-loop_NTPase"/>
</dbReference>
<dbReference type="Proteomes" id="UP000006681">
    <property type="component" value="Chromosome"/>
</dbReference>
<gene>
    <name evidence="3" type="ordered locus">Vdis_2423</name>
</gene>